<evidence type="ECO:0000259" key="2">
    <source>
        <dbReference type="Pfam" id="PF04492"/>
    </source>
</evidence>
<dbReference type="InterPro" id="IPR006497">
    <property type="entry name" value="Phage_lambda_VrpO_N"/>
</dbReference>
<protein>
    <submittedName>
        <fullName evidence="3">Replication protein</fullName>
    </submittedName>
</protein>
<dbReference type="Pfam" id="PF04492">
    <property type="entry name" value="Phage_rep_O"/>
    <property type="match status" value="1"/>
</dbReference>
<feature type="compositionally biased region" description="Basic and acidic residues" evidence="1">
    <location>
        <begin position="142"/>
        <end position="156"/>
    </location>
</feature>
<proteinExistence type="predicted"/>
<name>A0ABW0S4S6_9BURK</name>
<keyword evidence="4" id="KW-1185">Reference proteome</keyword>
<gene>
    <name evidence="3" type="ORF">ACFPO9_19660</name>
</gene>
<dbReference type="EMBL" id="JBHSMZ010000016">
    <property type="protein sequence ID" value="MFC5550740.1"/>
    <property type="molecule type" value="Genomic_DNA"/>
</dbReference>
<evidence type="ECO:0000313" key="3">
    <source>
        <dbReference type="EMBL" id="MFC5550740.1"/>
    </source>
</evidence>
<feature type="compositionally biased region" description="Polar residues" evidence="1">
    <location>
        <begin position="106"/>
        <end position="120"/>
    </location>
</feature>
<reference evidence="4" key="1">
    <citation type="journal article" date="2019" name="Int. J. Syst. Evol. Microbiol.">
        <title>The Global Catalogue of Microorganisms (GCM) 10K type strain sequencing project: providing services to taxonomists for standard genome sequencing and annotation.</title>
        <authorList>
            <consortium name="The Broad Institute Genomics Platform"/>
            <consortium name="The Broad Institute Genome Sequencing Center for Infectious Disease"/>
            <person name="Wu L."/>
            <person name="Ma J."/>
        </authorList>
    </citation>
    <scope>NUCLEOTIDE SEQUENCE [LARGE SCALE GENOMIC DNA]</scope>
    <source>
        <strain evidence="4">CGMCC 4.5798</strain>
    </source>
</reference>
<dbReference type="NCBIfam" id="TIGR01610">
    <property type="entry name" value="phage_O_Nterm"/>
    <property type="match status" value="1"/>
</dbReference>
<evidence type="ECO:0000313" key="4">
    <source>
        <dbReference type="Proteomes" id="UP001596086"/>
    </source>
</evidence>
<organism evidence="3 4">
    <name type="scientific">Massilia aerilata</name>
    <dbReference type="NCBI Taxonomy" id="453817"/>
    <lineage>
        <taxon>Bacteria</taxon>
        <taxon>Pseudomonadati</taxon>
        <taxon>Pseudomonadota</taxon>
        <taxon>Betaproteobacteria</taxon>
        <taxon>Burkholderiales</taxon>
        <taxon>Oxalobacteraceae</taxon>
        <taxon>Telluria group</taxon>
        <taxon>Massilia</taxon>
    </lineage>
</organism>
<feature type="domain" description="Bacteriophage lambda Replication protein O N-terminal" evidence="2">
    <location>
        <begin position="5"/>
        <end position="93"/>
    </location>
</feature>
<dbReference type="InterPro" id="IPR036388">
    <property type="entry name" value="WH-like_DNA-bd_sf"/>
</dbReference>
<evidence type="ECO:0000256" key="1">
    <source>
        <dbReference type="SAM" id="MobiDB-lite"/>
    </source>
</evidence>
<feature type="region of interest" description="Disordered" evidence="1">
    <location>
        <begin position="106"/>
        <end position="184"/>
    </location>
</feature>
<sequence>MTTPQTENGFTMIANELLETILGSGFSLHEQSVILTVIRKTYGYGKKEDDMSAAQIGAMCGVARQHVTSALNALAARNVINKRPGRFGMIIGIQKDHRRWFSKAQLRSMTDSPESGQGSPKSGHVQNVDADSPESGQVDSPESGHTKETLPKENHQKKTSCAPQADRDQVAETPAGQKGRARTGIAADLQDRFERFYAAYPLKKSRGAAEKAFAKIRPDEALLAEMLAALEKRQVSGTWLDPKFIPYPATWLNAQGWADVIAVEYSAPVHEVIDIFNEVLGQQLGEISLSIFVPAREALVTEFLTFSNKPDLARRYFTWLRDDNDLPPMIGFDRLIGRQGYADAIGGKFTRKP</sequence>
<accession>A0ABW0S4S6</accession>
<comment type="caution">
    <text evidence="3">The sequence shown here is derived from an EMBL/GenBank/DDBJ whole genome shotgun (WGS) entry which is preliminary data.</text>
</comment>
<dbReference type="Gene3D" id="1.10.10.10">
    <property type="entry name" value="Winged helix-like DNA-binding domain superfamily/Winged helix DNA-binding domain"/>
    <property type="match status" value="1"/>
</dbReference>
<dbReference type="Proteomes" id="UP001596086">
    <property type="component" value="Unassembled WGS sequence"/>
</dbReference>
<dbReference type="RefSeq" id="WP_379773804.1">
    <property type="nucleotide sequence ID" value="NZ_JBHSMZ010000016.1"/>
</dbReference>